<dbReference type="EMBL" id="UGJR01000002">
    <property type="protein sequence ID" value="STR43147.1"/>
    <property type="molecule type" value="Genomic_DNA"/>
</dbReference>
<protein>
    <submittedName>
        <fullName evidence="2">Uncharacterized protein</fullName>
    </submittedName>
</protein>
<evidence type="ECO:0000313" key="2">
    <source>
        <dbReference type="EMBL" id="STR43147.1"/>
    </source>
</evidence>
<sequence>MTPLTMYCQKVATSIMLMPLSSADMIKAPMTAPATLPTPPARLVPPITQAAMASSSAMLPAEGNRRQDAS</sequence>
<evidence type="ECO:0000313" key="3">
    <source>
        <dbReference type="Proteomes" id="UP000255050"/>
    </source>
</evidence>
<name>A0A7H4M421_9ENTR</name>
<accession>A0A7H4M421</accession>
<proteinExistence type="predicted"/>
<evidence type="ECO:0000256" key="1">
    <source>
        <dbReference type="SAM" id="SignalP"/>
    </source>
</evidence>
<feature type="signal peptide" evidence="1">
    <location>
        <begin position="1"/>
        <end position="23"/>
    </location>
</feature>
<comment type="caution">
    <text evidence="2">The sequence shown here is derived from an EMBL/GenBank/DDBJ whole genome shotgun (WGS) entry which is preliminary data.</text>
</comment>
<reference evidence="2 3" key="1">
    <citation type="submission" date="2018-06" db="EMBL/GenBank/DDBJ databases">
        <authorList>
            <consortium name="Pathogen Informatics"/>
            <person name="Doyle S."/>
        </authorList>
    </citation>
    <scope>NUCLEOTIDE SEQUENCE [LARGE SCALE GENOMIC DNA]</scope>
    <source>
        <strain evidence="2 3">NCTC11694</strain>
    </source>
</reference>
<organism evidence="2 3">
    <name type="scientific">Klebsiella michiganensis</name>
    <dbReference type="NCBI Taxonomy" id="1134687"/>
    <lineage>
        <taxon>Bacteria</taxon>
        <taxon>Pseudomonadati</taxon>
        <taxon>Pseudomonadota</taxon>
        <taxon>Gammaproteobacteria</taxon>
        <taxon>Enterobacterales</taxon>
        <taxon>Enterobacteriaceae</taxon>
        <taxon>Klebsiella/Raoultella group</taxon>
        <taxon>Klebsiella</taxon>
    </lineage>
</organism>
<dbReference type="Proteomes" id="UP000255050">
    <property type="component" value="Unassembled WGS sequence"/>
</dbReference>
<gene>
    <name evidence="2" type="ORF">NCTC11694_04407</name>
</gene>
<keyword evidence="1" id="KW-0732">Signal</keyword>
<feature type="chain" id="PRO_5028833305" evidence="1">
    <location>
        <begin position="24"/>
        <end position="70"/>
    </location>
</feature>
<dbReference type="AlphaFoldDB" id="A0A7H4M421"/>